<proteinExistence type="predicted"/>
<evidence type="ECO:0000313" key="2">
    <source>
        <dbReference type="EMBL" id="PVH96449.1"/>
    </source>
</evidence>
<sequence length="359" mass="40786">MFSYVVGLLLMRAVIAVIPNNITVGTECKSCPYNLCKNVKIYEWEHASSMNLTCWTEGTEIVGDTTWLKTNDNCYVTQYDLQEYPGDYTSDLPYCGYVEPQWTLGMGHLRYYSECYIAPSLSDWLPTKFYKYGIDLDLTCVAPNVNQTMSTILGKTKWYKTTSNCYVHETTLDRVRGKEAAIEKMSSTNENTAPDERELDDCGPIYAYLAPSDHQPEPTTSADLLLSATAPATTPPPSLLAVTTAVAPSPPSSNATSVQINPRSLKLHRRLLWKSTIGEEYVNCTSHSNATDRVHGIKRVYEFNQTVTPQCGTVDQDQIMLFTTDFCWIKDTELWEQLQHNTFRENHFWRCERYTDVVT</sequence>
<accession>A0A2V1DGW7</accession>
<protein>
    <recommendedName>
        <fullName evidence="4">Cyanovirin-N domain-containing protein</fullName>
    </recommendedName>
</protein>
<dbReference type="Proteomes" id="UP000244855">
    <property type="component" value="Unassembled WGS sequence"/>
</dbReference>
<evidence type="ECO:0008006" key="4">
    <source>
        <dbReference type="Google" id="ProtNLM"/>
    </source>
</evidence>
<evidence type="ECO:0000256" key="1">
    <source>
        <dbReference type="SAM" id="SignalP"/>
    </source>
</evidence>
<dbReference type="AlphaFoldDB" id="A0A2V1DGW7"/>
<gene>
    <name evidence="2" type="ORF">DM02DRAFT_674797</name>
</gene>
<reference evidence="2 3" key="1">
    <citation type="journal article" date="2018" name="Sci. Rep.">
        <title>Comparative genomics provides insights into the lifestyle and reveals functional heterogeneity of dark septate endophytic fungi.</title>
        <authorList>
            <person name="Knapp D.G."/>
            <person name="Nemeth J.B."/>
            <person name="Barry K."/>
            <person name="Hainaut M."/>
            <person name="Henrissat B."/>
            <person name="Johnson J."/>
            <person name="Kuo A."/>
            <person name="Lim J.H.P."/>
            <person name="Lipzen A."/>
            <person name="Nolan M."/>
            <person name="Ohm R.A."/>
            <person name="Tamas L."/>
            <person name="Grigoriev I.V."/>
            <person name="Spatafora J.W."/>
            <person name="Nagy L.G."/>
            <person name="Kovacs G.M."/>
        </authorList>
    </citation>
    <scope>NUCLEOTIDE SEQUENCE [LARGE SCALE GENOMIC DNA]</scope>
    <source>
        <strain evidence="2 3">DSE2036</strain>
    </source>
</reference>
<name>A0A2V1DGW7_9PLEO</name>
<feature type="chain" id="PRO_5015902732" description="Cyanovirin-N domain-containing protein" evidence="1">
    <location>
        <begin position="17"/>
        <end position="359"/>
    </location>
</feature>
<dbReference type="OrthoDB" id="5358886at2759"/>
<keyword evidence="3" id="KW-1185">Reference proteome</keyword>
<organism evidence="2 3">
    <name type="scientific">Periconia macrospinosa</name>
    <dbReference type="NCBI Taxonomy" id="97972"/>
    <lineage>
        <taxon>Eukaryota</taxon>
        <taxon>Fungi</taxon>
        <taxon>Dikarya</taxon>
        <taxon>Ascomycota</taxon>
        <taxon>Pezizomycotina</taxon>
        <taxon>Dothideomycetes</taxon>
        <taxon>Pleosporomycetidae</taxon>
        <taxon>Pleosporales</taxon>
        <taxon>Massarineae</taxon>
        <taxon>Periconiaceae</taxon>
        <taxon>Periconia</taxon>
    </lineage>
</organism>
<dbReference type="EMBL" id="KZ805464">
    <property type="protein sequence ID" value="PVH96449.1"/>
    <property type="molecule type" value="Genomic_DNA"/>
</dbReference>
<evidence type="ECO:0000313" key="3">
    <source>
        <dbReference type="Proteomes" id="UP000244855"/>
    </source>
</evidence>
<keyword evidence="1" id="KW-0732">Signal</keyword>
<feature type="signal peptide" evidence="1">
    <location>
        <begin position="1"/>
        <end position="16"/>
    </location>
</feature>